<evidence type="ECO:0008006" key="4">
    <source>
        <dbReference type="Google" id="ProtNLM"/>
    </source>
</evidence>
<feature type="transmembrane region" description="Helical" evidence="1">
    <location>
        <begin position="21"/>
        <end position="38"/>
    </location>
</feature>
<dbReference type="EMBL" id="BPRE01000014">
    <property type="protein sequence ID" value="GJE77348.1"/>
    <property type="molecule type" value="Genomic_DNA"/>
</dbReference>
<reference evidence="2" key="2">
    <citation type="submission" date="2021-08" db="EMBL/GenBank/DDBJ databases">
        <authorList>
            <person name="Tani A."/>
            <person name="Ola A."/>
            <person name="Ogura Y."/>
            <person name="Katsura K."/>
            <person name="Hayashi T."/>
        </authorList>
    </citation>
    <scope>NUCLEOTIDE SEQUENCE</scope>
    <source>
        <strain evidence="2">DSM 14458</strain>
    </source>
</reference>
<keyword evidence="1" id="KW-0812">Transmembrane</keyword>
<protein>
    <recommendedName>
        <fullName evidence="4">Flp pilus assembly protein TadG</fullName>
    </recommendedName>
</protein>
<feature type="transmembrane region" description="Helical" evidence="1">
    <location>
        <begin position="134"/>
        <end position="156"/>
    </location>
</feature>
<organism evidence="2 3">
    <name type="scientific">Methylorubrum suomiense</name>
    <dbReference type="NCBI Taxonomy" id="144191"/>
    <lineage>
        <taxon>Bacteria</taxon>
        <taxon>Pseudomonadati</taxon>
        <taxon>Pseudomonadota</taxon>
        <taxon>Alphaproteobacteria</taxon>
        <taxon>Hyphomicrobiales</taxon>
        <taxon>Methylobacteriaceae</taxon>
        <taxon>Methylorubrum</taxon>
    </lineage>
</organism>
<proteinExistence type="predicted"/>
<keyword evidence="1" id="KW-1133">Transmembrane helix</keyword>
<dbReference type="RefSeq" id="WP_137828733.1">
    <property type="nucleotide sequence ID" value="NZ_BPRE01000014.1"/>
</dbReference>
<keyword evidence="3" id="KW-1185">Reference proteome</keyword>
<name>A0ABQ4V0V3_9HYPH</name>
<evidence type="ECO:0000256" key="1">
    <source>
        <dbReference type="SAM" id="Phobius"/>
    </source>
</evidence>
<reference evidence="2" key="1">
    <citation type="journal article" date="2021" name="Front. Microbiol.">
        <title>Comprehensive Comparative Genomics and Phenotyping of Methylobacterium Species.</title>
        <authorList>
            <person name="Alessa O."/>
            <person name="Ogura Y."/>
            <person name="Fujitani Y."/>
            <person name="Takami H."/>
            <person name="Hayashi T."/>
            <person name="Sahin N."/>
            <person name="Tani A."/>
        </authorList>
    </citation>
    <scope>NUCLEOTIDE SEQUENCE</scope>
    <source>
        <strain evidence="2">DSM 14458</strain>
    </source>
</reference>
<evidence type="ECO:0000313" key="2">
    <source>
        <dbReference type="EMBL" id="GJE77348.1"/>
    </source>
</evidence>
<comment type="caution">
    <text evidence="2">The sequence shown here is derived from an EMBL/GenBank/DDBJ whole genome shotgun (WGS) entry which is preliminary data.</text>
</comment>
<evidence type="ECO:0000313" key="3">
    <source>
        <dbReference type="Proteomes" id="UP001055093"/>
    </source>
</evidence>
<dbReference type="Proteomes" id="UP001055093">
    <property type="component" value="Unassembled WGS sequence"/>
</dbReference>
<sequence>MQRLLRIPRRLRDDQNGSVTIEFAFLMVLLMMIAAAGFDLSNISGLNREIERSTTQIATAIVSCPSGRDGCVKDFMKDYRARKANVLIRFSSLELTIMQINKIDGGIRVCAGNGTYLDSEIMTSAKSVLGDGDIAIVVIISTTYLPFLPVFTKLFIGGTSTSLTGHAIAVQVIDQKVC</sequence>
<gene>
    <name evidence="2" type="ORF">BGCPKDLD_3951</name>
</gene>
<keyword evidence="1" id="KW-0472">Membrane</keyword>
<accession>A0ABQ4V0V3</accession>